<dbReference type="InterPro" id="IPR011009">
    <property type="entry name" value="Kinase-like_dom_sf"/>
</dbReference>
<feature type="compositionally biased region" description="Polar residues" evidence="5">
    <location>
        <begin position="363"/>
        <end position="382"/>
    </location>
</feature>
<dbReference type="Proteomes" id="UP000825935">
    <property type="component" value="Chromosome 15"/>
</dbReference>
<proteinExistence type="predicted"/>
<evidence type="ECO:0000256" key="3">
    <source>
        <dbReference type="ARBA" id="ARBA00022786"/>
    </source>
</evidence>
<protein>
    <recommendedName>
        <fullName evidence="2">RING-type E3 ubiquitin transferase</fullName>
        <ecNumber evidence="2">2.3.2.27</ecNumber>
    </recommendedName>
</protein>
<dbReference type="PANTHER" id="PTHR45647">
    <property type="entry name" value="OS02G0152300 PROTEIN"/>
    <property type="match status" value="1"/>
</dbReference>
<dbReference type="AlphaFoldDB" id="A0A8T2T3M1"/>
<keyword evidence="4" id="KW-0175">Coiled coil</keyword>
<keyword evidence="7" id="KW-1185">Reference proteome</keyword>
<dbReference type="PANTHER" id="PTHR45647:SF139">
    <property type="entry name" value="OS02G0152300 PROTEIN"/>
    <property type="match status" value="1"/>
</dbReference>
<dbReference type="EMBL" id="CM035420">
    <property type="protein sequence ID" value="KAH7404446.1"/>
    <property type="molecule type" value="Genomic_DNA"/>
</dbReference>
<gene>
    <name evidence="6" type="ORF">KP509_15G026000</name>
</gene>
<dbReference type="Gene3D" id="3.30.200.20">
    <property type="entry name" value="Phosphorylase Kinase, domain 1"/>
    <property type="match status" value="1"/>
</dbReference>
<evidence type="ECO:0000256" key="2">
    <source>
        <dbReference type="ARBA" id="ARBA00012483"/>
    </source>
</evidence>
<evidence type="ECO:0000256" key="5">
    <source>
        <dbReference type="SAM" id="MobiDB-lite"/>
    </source>
</evidence>
<dbReference type="SUPFAM" id="SSF56112">
    <property type="entry name" value="Protein kinase-like (PK-like)"/>
    <property type="match status" value="1"/>
</dbReference>
<accession>A0A8T2T3M1</accession>
<dbReference type="GO" id="GO:0061630">
    <property type="term" value="F:ubiquitin protein ligase activity"/>
    <property type="evidence" value="ECO:0007669"/>
    <property type="project" value="UniProtKB-EC"/>
</dbReference>
<feature type="coiled-coil region" evidence="4">
    <location>
        <begin position="542"/>
        <end position="590"/>
    </location>
</feature>
<comment type="catalytic activity">
    <reaction evidence="1">
        <text>S-ubiquitinyl-[E2 ubiquitin-conjugating enzyme]-L-cysteine + [acceptor protein]-L-lysine = [E2 ubiquitin-conjugating enzyme]-L-cysteine + N(6)-ubiquitinyl-[acceptor protein]-L-lysine.</text>
        <dbReference type="EC" id="2.3.2.27"/>
    </reaction>
</comment>
<name>A0A8T2T3M1_CERRI</name>
<organism evidence="6 7">
    <name type="scientific">Ceratopteris richardii</name>
    <name type="common">Triangle waterfern</name>
    <dbReference type="NCBI Taxonomy" id="49495"/>
    <lineage>
        <taxon>Eukaryota</taxon>
        <taxon>Viridiplantae</taxon>
        <taxon>Streptophyta</taxon>
        <taxon>Embryophyta</taxon>
        <taxon>Tracheophyta</taxon>
        <taxon>Polypodiopsida</taxon>
        <taxon>Polypodiidae</taxon>
        <taxon>Polypodiales</taxon>
        <taxon>Pteridineae</taxon>
        <taxon>Pteridaceae</taxon>
        <taxon>Parkerioideae</taxon>
        <taxon>Ceratopteris</taxon>
    </lineage>
</organism>
<evidence type="ECO:0000313" key="6">
    <source>
        <dbReference type="EMBL" id="KAH7404446.1"/>
    </source>
</evidence>
<evidence type="ECO:0000313" key="7">
    <source>
        <dbReference type="Proteomes" id="UP000825935"/>
    </source>
</evidence>
<dbReference type="OrthoDB" id="1938319at2759"/>
<reference evidence="6" key="1">
    <citation type="submission" date="2021-08" db="EMBL/GenBank/DDBJ databases">
        <title>WGS assembly of Ceratopteris richardii.</title>
        <authorList>
            <person name="Marchant D.B."/>
            <person name="Chen G."/>
            <person name="Jenkins J."/>
            <person name="Shu S."/>
            <person name="Leebens-Mack J."/>
            <person name="Grimwood J."/>
            <person name="Schmutz J."/>
            <person name="Soltis P."/>
            <person name="Soltis D."/>
            <person name="Chen Z.-H."/>
        </authorList>
    </citation>
    <scope>NUCLEOTIDE SEQUENCE</scope>
    <source>
        <strain evidence="6">Whitten #5841</strain>
        <tissue evidence="6">Leaf</tissue>
    </source>
</reference>
<dbReference type="InterPro" id="IPR051348">
    <property type="entry name" value="U-box_ubiquitin_ligases"/>
</dbReference>
<keyword evidence="3" id="KW-0833">Ubl conjugation pathway</keyword>
<sequence length="671" mass="76572">MNKVRQEEEDNGVSSEGTRIGVCVGKERNRGLGALKWAIEKEIIPPQGHVYLLHVVSPLRWIPDPKGRGKLSINNLSTEMAQLFREQHFVEARKMFDDYTTLCERNKFTYQLCSLENDLIHEELVSQIFNLRITILLLEKSSQMFLGRARGSESISSNVIKSAPDFCKVLIIRNNKLYSMNEDSGLFSDPSTSPTMKSNMGVPIKTKTTAERSIIAENIIKEINDVDLQRFSEQRTTLHRTTFPRASMDHSAVSYDDQSPKMIRTKSAMQFTERSASHGLLHYEYDESNLLQKNFKEKYAYEGLQTEGLAVNSNTEQSCHPHVFLEDVTFAPSSSGGNDNSIRITDIPGSLPSQDSIITSKHSAETENLTQSNTPEVMSSSESLHEMDRGGTETGDLTESGMHEAISSCNLWHEMNNVMDVNSEVHKDEASLALDFDHLQYQLIEAKQSSLKWAQFEAATRENNYKMLEGILRNTKKKIAEAWMQKEDALNEARIASDKACMYQMKLEELTAATQSSFQNQKILQEQLNDERTLRLMMEDELKETRRLLESIIRNAKTLELKCQEEGKRCEKINSELEKEVQLRKMAEERASKEAEEAVLARKREHNMYLEYTFEELQLATDNFSEKNMLGRGSYGPVYKGKLHYTTVAIKLLADEGRRGRAEFQKEVCSK</sequence>
<comment type="caution">
    <text evidence="6">The sequence shown here is derived from an EMBL/GenBank/DDBJ whole genome shotgun (WGS) entry which is preliminary data.</text>
</comment>
<evidence type="ECO:0000256" key="4">
    <source>
        <dbReference type="SAM" id="Coils"/>
    </source>
</evidence>
<dbReference type="EC" id="2.3.2.27" evidence="2"/>
<evidence type="ECO:0000256" key="1">
    <source>
        <dbReference type="ARBA" id="ARBA00000900"/>
    </source>
</evidence>
<feature type="region of interest" description="Disordered" evidence="5">
    <location>
        <begin position="363"/>
        <end position="398"/>
    </location>
</feature>